<evidence type="ECO:0000256" key="2">
    <source>
        <dbReference type="ARBA" id="ARBA00012224"/>
    </source>
</evidence>
<keyword evidence="4" id="KW-0456">Lyase</keyword>
<dbReference type="InterPro" id="IPR015421">
    <property type="entry name" value="PyrdxlP-dep_Trfase_major"/>
</dbReference>
<evidence type="ECO:0000313" key="8">
    <source>
        <dbReference type="Proteomes" id="UP000473014"/>
    </source>
</evidence>
<evidence type="ECO:0000313" key="7">
    <source>
        <dbReference type="EMBL" id="MTE22210.1"/>
    </source>
</evidence>
<dbReference type="GO" id="GO:0008483">
    <property type="term" value="F:transaminase activity"/>
    <property type="evidence" value="ECO:0007669"/>
    <property type="project" value="UniProtKB-KW"/>
</dbReference>
<gene>
    <name evidence="7" type="ORF">F0L17_24540</name>
</gene>
<dbReference type="SUPFAM" id="SSF53383">
    <property type="entry name" value="PLP-dependent transferases"/>
    <property type="match status" value="1"/>
</dbReference>
<dbReference type="PANTHER" id="PTHR43525:SF2">
    <property type="entry name" value="CYSTATHIONINE BETA-LYASE-RELATED"/>
    <property type="match status" value="1"/>
</dbReference>
<keyword evidence="7" id="KW-0808">Transferase</keyword>
<dbReference type="Proteomes" id="UP000473014">
    <property type="component" value="Unassembled WGS sequence"/>
</dbReference>
<dbReference type="CDD" id="cd00609">
    <property type="entry name" value="AAT_like"/>
    <property type="match status" value="1"/>
</dbReference>
<organism evidence="7 8">
    <name type="scientific">Streptomyces taklimakanensis</name>
    <dbReference type="NCBI Taxonomy" id="2569853"/>
    <lineage>
        <taxon>Bacteria</taxon>
        <taxon>Bacillati</taxon>
        <taxon>Actinomycetota</taxon>
        <taxon>Actinomycetes</taxon>
        <taxon>Kitasatosporales</taxon>
        <taxon>Streptomycetaceae</taxon>
        <taxon>Streptomyces</taxon>
    </lineage>
</organism>
<evidence type="ECO:0000256" key="5">
    <source>
        <dbReference type="ARBA" id="ARBA00037974"/>
    </source>
</evidence>
<keyword evidence="7" id="KW-0032">Aminotransferase</keyword>
<reference evidence="7 8" key="1">
    <citation type="submission" date="2019-11" db="EMBL/GenBank/DDBJ databases">
        <authorList>
            <person name="Yuan L."/>
        </authorList>
    </citation>
    <scope>NUCLEOTIDE SEQUENCE [LARGE SCALE GENOMIC DNA]</scope>
    <source>
        <strain evidence="7 8">TRM43335</strain>
    </source>
</reference>
<evidence type="ECO:0000259" key="6">
    <source>
        <dbReference type="Pfam" id="PF00155"/>
    </source>
</evidence>
<comment type="similarity">
    <text evidence="5">Belongs to the class-II pyridoxal-phosphate-dependent aminotransferase family. MalY/PatB cystathionine beta-lyase subfamily.</text>
</comment>
<name>A0A6G2BIY8_9ACTN</name>
<dbReference type="EMBL" id="WIXO01000001">
    <property type="protein sequence ID" value="MTE22210.1"/>
    <property type="molecule type" value="Genomic_DNA"/>
</dbReference>
<dbReference type="GO" id="GO:0030170">
    <property type="term" value="F:pyridoxal phosphate binding"/>
    <property type="evidence" value="ECO:0007669"/>
    <property type="project" value="InterPro"/>
</dbReference>
<evidence type="ECO:0000256" key="4">
    <source>
        <dbReference type="ARBA" id="ARBA00023239"/>
    </source>
</evidence>
<comment type="caution">
    <text evidence="7">The sequence shown here is derived from an EMBL/GenBank/DDBJ whole genome shotgun (WGS) entry which is preliminary data.</text>
</comment>
<keyword evidence="8" id="KW-1185">Reference proteome</keyword>
<sequence>MTFPRPRPSVPGEAFDPLSVLSLDELRRRTSVKWRAYPEDVLPLWVAELDVPLAEPVARALTEAVALGDTGYPAGTGYAEALAAFAAARWGWRPAVEHTALVPDVMLGITEVLKLVTGPGDAVVVNPPVYPPFHAFVRHLGRRIVEAPLGADLRLDHDVLEEAFVRATEGGRPAAYLLCSPHNPTGTVHTRAELERVAESAEAHGVRVVADEIHAPLVLPGAEHVPYLSVRGAERGFALLSASKAWNLAGLKAALAVAGPEAAGDLARMPEEVGHGASHLGAIAHTAALRYGGEWLDALLVGLDRNRLLLGELVDRRLPGVRHRAPQGTYLAWLDCRGLGLGDDPAAVFLERGRVALGSGPDFGTGGAGHARLNLGTSPEVLTEAVRRMAGAL</sequence>
<dbReference type="InterPro" id="IPR051798">
    <property type="entry name" value="Class-II_PLP-Dep_Aminotrans"/>
</dbReference>
<dbReference type="Gene3D" id="3.90.1150.10">
    <property type="entry name" value="Aspartate Aminotransferase, domain 1"/>
    <property type="match status" value="1"/>
</dbReference>
<dbReference type="Pfam" id="PF00155">
    <property type="entry name" value="Aminotran_1_2"/>
    <property type="match status" value="1"/>
</dbReference>
<dbReference type="GO" id="GO:0047804">
    <property type="term" value="F:cysteine-S-conjugate beta-lyase activity"/>
    <property type="evidence" value="ECO:0007669"/>
    <property type="project" value="UniProtKB-EC"/>
</dbReference>
<dbReference type="InterPro" id="IPR015424">
    <property type="entry name" value="PyrdxlP-dep_Trfase"/>
</dbReference>
<dbReference type="PANTHER" id="PTHR43525">
    <property type="entry name" value="PROTEIN MALY"/>
    <property type="match status" value="1"/>
</dbReference>
<evidence type="ECO:0000256" key="1">
    <source>
        <dbReference type="ARBA" id="ARBA00001933"/>
    </source>
</evidence>
<accession>A0A6G2BIY8</accession>
<dbReference type="AlphaFoldDB" id="A0A6G2BIY8"/>
<dbReference type="Gene3D" id="3.40.640.10">
    <property type="entry name" value="Type I PLP-dependent aspartate aminotransferase-like (Major domain)"/>
    <property type="match status" value="1"/>
</dbReference>
<dbReference type="RefSeq" id="WP_162466651.1">
    <property type="nucleotide sequence ID" value="NZ_WIXO01000001.1"/>
</dbReference>
<keyword evidence="3" id="KW-0663">Pyridoxal phosphate</keyword>
<proteinExistence type="inferred from homology"/>
<dbReference type="EC" id="4.4.1.13" evidence="2"/>
<dbReference type="InterPro" id="IPR015422">
    <property type="entry name" value="PyrdxlP-dep_Trfase_small"/>
</dbReference>
<dbReference type="InterPro" id="IPR004839">
    <property type="entry name" value="Aminotransferase_I/II_large"/>
</dbReference>
<protein>
    <recommendedName>
        <fullName evidence="2">cysteine-S-conjugate beta-lyase</fullName>
        <ecNumber evidence="2">4.4.1.13</ecNumber>
    </recommendedName>
</protein>
<evidence type="ECO:0000256" key="3">
    <source>
        <dbReference type="ARBA" id="ARBA00022898"/>
    </source>
</evidence>
<comment type="cofactor">
    <cofactor evidence="1">
        <name>pyridoxal 5'-phosphate</name>
        <dbReference type="ChEBI" id="CHEBI:597326"/>
    </cofactor>
</comment>
<feature type="domain" description="Aminotransferase class I/classII large" evidence="6">
    <location>
        <begin position="108"/>
        <end position="388"/>
    </location>
</feature>